<dbReference type="RefSeq" id="WP_224829054.1">
    <property type="nucleotide sequence ID" value="NZ_JAIVEF010000014.1"/>
</dbReference>
<gene>
    <name evidence="1" type="ORF">ACFPFO_15275</name>
</gene>
<sequence>MAPPSLDPSTYDSYFDRVVVATDVGADPTGEQPIDSILNAELRPGTLLHFPEGIYKMNSGFRATGRTGNLGITGNRAVIRHGEVEAIHRHTVDRGEYSGTTMMFRIGTSSRPHHGHFVFGGLIFDWAWHENAGMQGLNAFINGQAEIRNIVFHGTHSLGSFANLRVATASPDSVALVDSIDMRGGGLHYIDTINTREERRFDDGPEHPDFGQSWGSTGFTGHPDQQGTTVIRNMVCGPWPDNTVYPRGGTGRKIVSGCTVWNGGGSQIRNNGGDDWEPVDWLDGTDDKEEALNGPYPGSVIENCHVLIDRKPDGVYIAPRGILLQDGPQLVRNCEIEIAFSEAGGAGGTYGIGTRGEGGSAPAGPAVVEDCVITLHEDANAVYVSPYTNSIDFREMQINVVGWNPVSSSALMGGEAPRMDQLTVNTIPNNG</sequence>
<name>A0ABD5QHF4_9EURY</name>
<comment type="caution">
    <text evidence="1">The sequence shown here is derived from an EMBL/GenBank/DDBJ whole genome shotgun (WGS) entry which is preliminary data.</text>
</comment>
<dbReference type="Proteomes" id="UP001595925">
    <property type="component" value="Unassembled WGS sequence"/>
</dbReference>
<keyword evidence="2" id="KW-1185">Reference proteome</keyword>
<organism evidence="1 2">
    <name type="scientific">Saliphagus infecundisoli</name>
    <dbReference type="NCBI Taxonomy" id="1849069"/>
    <lineage>
        <taxon>Archaea</taxon>
        <taxon>Methanobacteriati</taxon>
        <taxon>Methanobacteriota</taxon>
        <taxon>Stenosarchaea group</taxon>
        <taxon>Halobacteria</taxon>
        <taxon>Halobacteriales</taxon>
        <taxon>Natrialbaceae</taxon>
        <taxon>Saliphagus</taxon>
    </lineage>
</organism>
<evidence type="ECO:0000313" key="1">
    <source>
        <dbReference type="EMBL" id="MFC4989103.1"/>
    </source>
</evidence>
<dbReference type="EMBL" id="JBHSJG010000040">
    <property type="protein sequence ID" value="MFC4989103.1"/>
    <property type="molecule type" value="Genomic_DNA"/>
</dbReference>
<evidence type="ECO:0008006" key="3">
    <source>
        <dbReference type="Google" id="ProtNLM"/>
    </source>
</evidence>
<dbReference type="AlphaFoldDB" id="A0ABD5QHF4"/>
<reference evidence="1 2" key="1">
    <citation type="journal article" date="2019" name="Int. J. Syst. Evol. Microbiol.">
        <title>The Global Catalogue of Microorganisms (GCM) 10K type strain sequencing project: providing services to taxonomists for standard genome sequencing and annotation.</title>
        <authorList>
            <consortium name="The Broad Institute Genomics Platform"/>
            <consortium name="The Broad Institute Genome Sequencing Center for Infectious Disease"/>
            <person name="Wu L."/>
            <person name="Ma J."/>
        </authorList>
    </citation>
    <scope>NUCLEOTIDE SEQUENCE [LARGE SCALE GENOMIC DNA]</scope>
    <source>
        <strain evidence="1 2">CGMCC 1.15824</strain>
    </source>
</reference>
<protein>
    <recommendedName>
        <fullName evidence="3">Pectate lyase superfamily protein domain-containing protein</fullName>
    </recommendedName>
</protein>
<proteinExistence type="predicted"/>
<accession>A0ABD5QHF4</accession>
<evidence type="ECO:0000313" key="2">
    <source>
        <dbReference type="Proteomes" id="UP001595925"/>
    </source>
</evidence>